<evidence type="ECO:0000256" key="2">
    <source>
        <dbReference type="ARBA" id="ARBA00004972"/>
    </source>
</evidence>
<comment type="pathway">
    <text evidence="7">Plant hormone biosynthesis; gibberellin biosynthesis.</text>
</comment>
<evidence type="ECO:0000256" key="3">
    <source>
        <dbReference type="ARBA" id="ARBA00022723"/>
    </source>
</evidence>
<dbReference type="GO" id="GO:0005737">
    <property type="term" value="C:cytoplasm"/>
    <property type="evidence" value="ECO:0007669"/>
    <property type="project" value="EnsemblPlants"/>
</dbReference>
<dbReference type="GO" id="GO:0045487">
    <property type="term" value="P:gibberellin catabolic process"/>
    <property type="evidence" value="ECO:0007669"/>
    <property type="project" value="EnsemblPlants"/>
</dbReference>
<comment type="cofactor">
    <cofactor evidence="1">
        <name>L-ascorbate</name>
        <dbReference type="ChEBI" id="CHEBI:38290"/>
    </cofactor>
</comment>
<dbReference type="STRING" id="4533.J3MI01"/>
<feature type="domain" description="Fe2OG dioxygenase" evidence="12">
    <location>
        <begin position="197"/>
        <end position="300"/>
    </location>
</feature>
<dbReference type="InterPro" id="IPR050231">
    <property type="entry name" value="Iron_ascorbate_oxido_reductase"/>
</dbReference>
<sequence>MTVGILQAELMEDDHSNPPLMATYKHLFVDARLDAAVDGNECDLPVIDLALLNGDGESAERCREGIVRAASEWGFFQVTNHGVPQPLLRELHAAQVAVFRRPFQQKVNKRLLDFSPESYRWGTPTARCLEQLSWSEAYHIPMTPAPSGNDKLQHGSSSCRAVIEDVSTAMYKLAQKLATILARGMGLGVGVGGETMREETCFLRLNRYPPCAMDSGAAFGLCPHTDSDFLTILHQQDTIGGLQLLMGGRWVAVKPDPSALIVNVGDLLQAWSNDLYRSVEHRVMANARVERFSMAFFLCPSYDTVIGSRGGGGGLYRSFTFGEYRKQITEDVRSNGRKFGLQRFRLHSS</sequence>
<protein>
    <recommendedName>
        <fullName evidence="10">gibberellin 2beta-dioxygenase</fullName>
        <ecNumber evidence="10">1.14.11.13</ecNumber>
    </recommendedName>
</protein>
<name>J3MI01_ORYBR</name>
<dbReference type="PROSITE" id="PS51471">
    <property type="entry name" value="FE2OG_OXY"/>
    <property type="match status" value="1"/>
</dbReference>
<dbReference type="InterPro" id="IPR044861">
    <property type="entry name" value="IPNS-like_FE2OG_OXY"/>
</dbReference>
<comment type="catalytic activity">
    <reaction evidence="8">
        <text>gibberellin A1 + 2-oxoglutarate + O2 = gibberellin A8 + succinate + CO2</text>
        <dbReference type="Rhea" id="RHEA:15005"/>
        <dbReference type="ChEBI" id="CHEBI:15379"/>
        <dbReference type="ChEBI" id="CHEBI:16526"/>
        <dbReference type="ChEBI" id="CHEBI:16810"/>
        <dbReference type="ChEBI" id="CHEBI:30031"/>
        <dbReference type="ChEBI" id="CHEBI:58524"/>
        <dbReference type="ChEBI" id="CHEBI:58594"/>
        <dbReference type="EC" id="1.14.11.13"/>
    </reaction>
</comment>
<evidence type="ECO:0000256" key="4">
    <source>
        <dbReference type="ARBA" id="ARBA00022964"/>
    </source>
</evidence>
<dbReference type="OrthoDB" id="288590at2759"/>
<accession>J3MI01</accession>
<dbReference type="FunFam" id="2.60.120.330:FF:000050">
    <property type="entry name" value="Gibberellin 2-beta-dioxygenase 7"/>
    <property type="match status" value="1"/>
</dbReference>
<evidence type="ECO:0000259" key="12">
    <source>
        <dbReference type="PROSITE" id="PS51471"/>
    </source>
</evidence>
<dbReference type="GO" id="GO:0046872">
    <property type="term" value="F:metal ion binding"/>
    <property type="evidence" value="ECO:0007669"/>
    <property type="project" value="UniProtKB-KW"/>
</dbReference>
<dbReference type="EnsemblPlants" id="OB07G10330.1">
    <property type="protein sequence ID" value="OB07G10330.1"/>
    <property type="gene ID" value="OB07G10330"/>
</dbReference>
<evidence type="ECO:0000313" key="13">
    <source>
        <dbReference type="EnsemblPlants" id="OB07G10330.1"/>
    </source>
</evidence>
<dbReference type="KEGG" id="obr:102708074"/>
<dbReference type="Proteomes" id="UP000006038">
    <property type="component" value="Chromosome 7"/>
</dbReference>
<dbReference type="PANTHER" id="PTHR47990">
    <property type="entry name" value="2-OXOGLUTARATE (2OG) AND FE(II)-DEPENDENT OXYGENASE SUPERFAMILY PROTEIN-RELATED"/>
    <property type="match status" value="1"/>
</dbReference>
<dbReference type="InterPro" id="IPR005123">
    <property type="entry name" value="Oxoglu/Fe-dep_dioxygenase_dom"/>
</dbReference>
<evidence type="ECO:0000256" key="11">
    <source>
        <dbReference type="RuleBase" id="RU003682"/>
    </source>
</evidence>
<dbReference type="GeneID" id="102708074"/>
<dbReference type="Gene3D" id="2.60.120.330">
    <property type="entry name" value="B-lactam Antibiotic, Isopenicillin N Synthase, Chain"/>
    <property type="match status" value="1"/>
</dbReference>
<dbReference type="InterPro" id="IPR027443">
    <property type="entry name" value="IPNS-like_sf"/>
</dbReference>
<evidence type="ECO:0000256" key="10">
    <source>
        <dbReference type="ARBA" id="ARBA00066708"/>
    </source>
</evidence>
<keyword evidence="6 11" id="KW-0408">Iron</keyword>
<comment type="pathway">
    <text evidence="2">Hormone biosynthesis.</text>
</comment>
<reference evidence="13" key="1">
    <citation type="journal article" date="2013" name="Nat. Commun.">
        <title>Whole-genome sequencing of Oryza brachyantha reveals mechanisms underlying Oryza genome evolution.</title>
        <authorList>
            <person name="Chen J."/>
            <person name="Huang Q."/>
            <person name="Gao D."/>
            <person name="Wang J."/>
            <person name="Lang Y."/>
            <person name="Liu T."/>
            <person name="Li B."/>
            <person name="Bai Z."/>
            <person name="Luis Goicoechea J."/>
            <person name="Liang C."/>
            <person name="Chen C."/>
            <person name="Zhang W."/>
            <person name="Sun S."/>
            <person name="Liao Y."/>
            <person name="Zhang X."/>
            <person name="Yang L."/>
            <person name="Song C."/>
            <person name="Wang M."/>
            <person name="Shi J."/>
            <person name="Liu G."/>
            <person name="Liu J."/>
            <person name="Zhou H."/>
            <person name="Zhou W."/>
            <person name="Yu Q."/>
            <person name="An N."/>
            <person name="Chen Y."/>
            <person name="Cai Q."/>
            <person name="Wang B."/>
            <person name="Liu B."/>
            <person name="Min J."/>
            <person name="Huang Y."/>
            <person name="Wu H."/>
            <person name="Li Z."/>
            <person name="Zhang Y."/>
            <person name="Yin Y."/>
            <person name="Song W."/>
            <person name="Jiang J."/>
            <person name="Jackson S.A."/>
            <person name="Wing R.A."/>
            <person name="Wang J."/>
            <person name="Chen M."/>
        </authorList>
    </citation>
    <scope>NUCLEOTIDE SEQUENCE [LARGE SCALE GENOMIC DNA]</scope>
    <source>
        <strain evidence="13">cv. IRGC 101232</strain>
    </source>
</reference>
<dbReference type="EC" id="1.14.11.13" evidence="10"/>
<organism evidence="13">
    <name type="scientific">Oryza brachyantha</name>
    <name type="common">malo sina</name>
    <dbReference type="NCBI Taxonomy" id="4533"/>
    <lineage>
        <taxon>Eukaryota</taxon>
        <taxon>Viridiplantae</taxon>
        <taxon>Streptophyta</taxon>
        <taxon>Embryophyta</taxon>
        <taxon>Tracheophyta</taxon>
        <taxon>Spermatophyta</taxon>
        <taxon>Magnoliopsida</taxon>
        <taxon>Liliopsida</taxon>
        <taxon>Poales</taxon>
        <taxon>Poaceae</taxon>
        <taxon>BOP clade</taxon>
        <taxon>Oryzoideae</taxon>
        <taxon>Oryzeae</taxon>
        <taxon>Oryzinae</taxon>
        <taxon>Oryza</taxon>
    </lineage>
</organism>
<dbReference type="Gramene" id="OB07G10330.1">
    <property type="protein sequence ID" value="OB07G10330.1"/>
    <property type="gene ID" value="OB07G10330"/>
</dbReference>
<dbReference type="OMA" id="PESYRWG"/>
<dbReference type="InterPro" id="IPR026992">
    <property type="entry name" value="DIOX_N"/>
</dbReference>
<dbReference type="eggNOG" id="KOG0143">
    <property type="taxonomic scope" value="Eukaryota"/>
</dbReference>
<keyword evidence="5 11" id="KW-0560">Oxidoreductase</keyword>
<evidence type="ECO:0000256" key="8">
    <source>
        <dbReference type="ARBA" id="ARBA00052204"/>
    </source>
</evidence>
<dbReference type="Pfam" id="PF03171">
    <property type="entry name" value="2OG-FeII_Oxy"/>
    <property type="match status" value="1"/>
</dbReference>
<dbReference type="GO" id="GO:0045543">
    <property type="term" value="F:gibberellin 2-beta-dioxygenase activity"/>
    <property type="evidence" value="ECO:0007669"/>
    <property type="project" value="UniProtKB-EC"/>
</dbReference>
<comment type="similarity">
    <text evidence="9">Belongs to the iron/ascorbate-dependent oxidoreductase family. GA2OX subfamily.</text>
</comment>
<dbReference type="Pfam" id="PF14226">
    <property type="entry name" value="DIOX_N"/>
    <property type="match status" value="1"/>
</dbReference>
<proteinExistence type="inferred from homology"/>
<evidence type="ECO:0000256" key="6">
    <source>
        <dbReference type="ARBA" id="ARBA00023004"/>
    </source>
</evidence>
<keyword evidence="3 11" id="KW-0479">Metal-binding</keyword>
<dbReference type="GO" id="GO:0010336">
    <property type="term" value="P:gibberellic acid homeostasis"/>
    <property type="evidence" value="ECO:0007669"/>
    <property type="project" value="EnsemblPlants"/>
</dbReference>
<evidence type="ECO:0000256" key="1">
    <source>
        <dbReference type="ARBA" id="ARBA00001961"/>
    </source>
</evidence>
<evidence type="ECO:0000256" key="7">
    <source>
        <dbReference type="ARBA" id="ARBA00037909"/>
    </source>
</evidence>
<keyword evidence="4" id="KW-0223">Dioxygenase</keyword>
<evidence type="ECO:0000313" key="14">
    <source>
        <dbReference type="Proteomes" id="UP000006038"/>
    </source>
</evidence>
<keyword evidence="14" id="KW-1185">Reference proteome</keyword>
<dbReference type="AlphaFoldDB" id="J3MI01"/>
<evidence type="ECO:0000256" key="5">
    <source>
        <dbReference type="ARBA" id="ARBA00023002"/>
    </source>
</evidence>
<dbReference type="HOGENOM" id="CLU_010119_15_1_1"/>
<reference evidence="13" key="2">
    <citation type="submission" date="2013-04" db="UniProtKB">
        <authorList>
            <consortium name="EnsemblPlants"/>
        </authorList>
    </citation>
    <scope>IDENTIFICATION</scope>
</reference>
<dbReference type="SUPFAM" id="SSF51197">
    <property type="entry name" value="Clavaminate synthase-like"/>
    <property type="match status" value="1"/>
</dbReference>
<evidence type="ECO:0000256" key="9">
    <source>
        <dbReference type="ARBA" id="ARBA00061282"/>
    </source>
</evidence>
<dbReference type="GO" id="GO:0005634">
    <property type="term" value="C:nucleus"/>
    <property type="evidence" value="ECO:0007669"/>
    <property type="project" value="EnsemblPlants"/>
</dbReference>